<evidence type="ECO:0000256" key="4">
    <source>
        <dbReference type="ARBA" id="ARBA00022989"/>
    </source>
</evidence>
<feature type="transmembrane region" description="Helical" evidence="7">
    <location>
        <begin position="308"/>
        <end position="335"/>
    </location>
</feature>
<feature type="compositionally biased region" description="Polar residues" evidence="6">
    <location>
        <begin position="1"/>
        <end position="40"/>
    </location>
</feature>
<feature type="region of interest" description="Disordered" evidence="6">
    <location>
        <begin position="1"/>
        <end position="47"/>
    </location>
</feature>
<feature type="transmembrane region" description="Helical" evidence="7">
    <location>
        <begin position="494"/>
        <end position="514"/>
    </location>
</feature>
<sequence length="527" mass="56921">MTTSTVSYTTSNPAPQPGERTSMNDETCPLLSNSSAPSLESQDISQDSKKSKVVTPLPKAQLASLCIVRLVDPIAFTHIFPYVNEMMADLHLTDDPSRVGFYSGLVESSFAIFQLFSIYQWARLSDAIGRRPVIFMGISGMAVSSILFGLSRTLTTVLLVRCLAGLFSGNVAVIHSVLGELTDSTNQAIAFPIYGLTWPLGAIAGKTLSPLIGGAFSHPAVRFPNLFDYPFLREYPYFLPGFIAAVISFTGVLFGYFFLEETLPSKRQKNQKPKSSSSSFSSVTLDADSSFSEPPSIKAIVKIPLVQALSMSGCALSFISTAFDVVFVLFCYSPINSGGLAFSASQIGLCLATSGTISVFIQIFIMPTLLSRCDHIRVYNGCMALWPYAFFLLPLLNIIARTGFPNQSGSDLVLEDADGRVQAMVWCGIAALLSITRVACVAFSVSMILVKEAAPSPSSLGRTNGIVQFAMCFARAFSPAFVSSLFALSLDYNILGGYFWVLIMTIISILGASLSRSIERGRKASYD</sequence>
<feature type="domain" description="Major facilitator superfamily (MFS) profile" evidence="8">
    <location>
        <begin position="61"/>
        <end position="523"/>
    </location>
</feature>
<dbReference type="eggNOG" id="KOG2615">
    <property type="taxonomic scope" value="Eukaryota"/>
</dbReference>
<evidence type="ECO:0000256" key="2">
    <source>
        <dbReference type="ARBA" id="ARBA00022448"/>
    </source>
</evidence>
<dbReference type="OrthoDB" id="419616at2759"/>
<evidence type="ECO:0000256" key="7">
    <source>
        <dbReference type="SAM" id="Phobius"/>
    </source>
</evidence>
<feature type="transmembrane region" description="Helical" evidence="7">
    <location>
        <begin position="237"/>
        <end position="259"/>
    </location>
</feature>
<dbReference type="HOGENOM" id="CLU_001265_54_6_1"/>
<gene>
    <name evidence="9" type="ORF">HETIRDRAFT_150109</name>
</gene>
<dbReference type="InterPro" id="IPR011701">
    <property type="entry name" value="MFS"/>
</dbReference>
<dbReference type="Gene3D" id="1.20.1250.20">
    <property type="entry name" value="MFS general substrate transporter like domains"/>
    <property type="match status" value="1"/>
</dbReference>
<dbReference type="Proteomes" id="UP000030671">
    <property type="component" value="Unassembled WGS sequence"/>
</dbReference>
<keyword evidence="4 7" id="KW-1133">Transmembrane helix</keyword>
<dbReference type="PANTHER" id="PTHR23504">
    <property type="entry name" value="MAJOR FACILITATOR SUPERFAMILY DOMAIN-CONTAINING PROTEIN 10"/>
    <property type="match status" value="1"/>
</dbReference>
<evidence type="ECO:0000256" key="5">
    <source>
        <dbReference type="ARBA" id="ARBA00023136"/>
    </source>
</evidence>
<keyword evidence="2" id="KW-0813">Transport</keyword>
<keyword evidence="3 7" id="KW-0812">Transmembrane</keyword>
<dbReference type="GO" id="GO:0022857">
    <property type="term" value="F:transmembrane transporter activity"/>
    <property type="evidence" value="ECO:0007669"/>
    <property type="project" value="InterPro"/>
</dbReference>
<feature type="transmembrane region" description="Helical" evidence="7">
    <location>
        <begin position="423"/>
        <end position="445"/>
    </location>
</feature>
<accession>W4KKZ3</accession>
<evidence type="ECO:0000259" key="8">
    <source>
        <dbReference type="PROSITE" id="PS50850"/>
    </source>
</evidence>
<dbReference type="KEGG" id="hir:HETIRDRAFT_150109"/>
<feature type="transmembrane region" description="Helical" evidence="7">
    <location>
        <begin position="100"/>
        <end position="121"/>
    </location>
</feature>
<dbReference type="InterPro" id="IPR036259">
    <property type="entry name" value="MFS_trans_sf"/>
</dbReference>
<dbReference type="PROSITE" id="PS50850">
    <property type="entry name" value="MFS"/>
    <property type="match status" value="1"/>
</dbReference>
<dbReference type="InterPro" id="IPR020846">
    <property type="entry name" value="MFS_dom"/>
</dbReference>
<evidence type="ECO:0000256" key="3">
    <source>
        <dbReference type="ARBA" id="ARBA00022692"/>
    </source>
</evidence>
<feature type="transmembrane region" description="Helical" evidence="7">
    <location>
        <begin position="341"/>
        <end position="366"/>
    </location>
</feature>
<reference evidence="9 10" key="1">
    <citation type="journal article" date="2012" name="New Phytol.">
        <title>Insight into trade-off between wood decay and parasitism from the genome of a fungal forest pathogen.</title>
        <authorList>
            <person name="Olson A."/>
            <person name="Aerts A."/>
            <person name="Asiegbu F."/>
            <person name="Belbahri L."/>
            <person name="Bouzid O."/>
            <person name="Broberg A."/>
            <person name="Canback B."/>
            <person name="Coutinho P.M."/>
            <person name="Cullen D."/>
            <person name="Dalman K."/>
            <person name="Deflorio G."/>
            <person name="van Diepen L.T."/>
            <person name="Dunand C."/>
            <person name="Duplessis S."/>
            <person name="Durling M."/>
            <person name="Gonthier P."/>
            <person name="Grimwood J."/>
            <person name="Fossdal C.G."/>
            <person name="Hansson D."/>
            <person name="Henrissat B."/>
            <person name="Hietala A."/>
            <person name="Himmelstrand K."/>
            <person name="Hoffmeister D."/>
            <person name="Hogberg N."/>
            <person name="James T.Y."/>
            <person name="Karlsson M."/>
            <person name="Kohler A."/>
            <person name="Kues U."/>
            <person name="Lee Y.H."/>
            <person name="Lin Y.C."/>
            <person name="Lind M."/>
            <person name="Lindquist E."/>
            <person name="Lombard V."/>
            <person name="Lucas S."/>
            <person name="Lunden K."/>
            <person name="Morin E."/>
            <person name="Murat C."/>
            <person name="Park J."/>
            <person name="Raffaello T."/>
            <person name="Rouze P."/>
            <person name="Salamov A."/>
            <person name="Schmutz J."/>
            <person name="Solheim H."/>
            <person name="Stahlberg J."/>
            <person name="Velez H."/>
            <person name="de Vries R.P."/>
            <person name="Wiebenga A."/>
            <person name="Woodward S."/>
            <person name="Yakovlev I."/>
            <person name="Garbelotto M."/>
            <person name="Martin F."/>
            <person name="Grigoriev I.V."/>
            <person name="Stenlid J."/>
        </authorList>
    </citation>
    <scope>NUCLEOTIDE SEQUENCE [LARGE SCALE GENOMIC DNA]</scope>
    <source>
        <strain evidence="9 10">TC 32-1</strain>
    </source>
</reference>
<feature type="transmembrane region" description="Helical" evidence="7">
    <location>
        <begin position="378"/>
        <end position="403"/>
    </location>
</feature>
<evidence type="ECO:0000256" key="1">
    <source>
        <dbReference type="ARBA" id="ARBA00004141"/>
    </source>
</evidence>
<keyword evidence="10" id="KW-1185">Reference proteome</keyword>
<name>W4KKZ3_HETIT</name>
<dbReference type="EMBL" id="KI925455">
    <property type="protein sequence ID" value="ETW85736.1"/>
    <property type="molecule type" value="Genomic_DNA"/>
</dbReference>
<evidence type="ECO:0000256" key="6">
    <source>
        <dbReference type="SAM" id="MobiDB-lite"/>
    </source>
</evidence>
<proteinExistence type="predicted"/>
<feature type="transmembrane region" description="Helical" evidence="7">
    <location>
        <begin position="466"/>
        <end position="488"/>
    </location>
</feature>
<keyword evidence="5 7" id="KW-0472">Membrane</keyword>
<organism evidence="9 10">
    <name type="scientific">Heterobasidion irregulare (strain TC 32-1)</name>
    <dbReference type="NCBI Taxonomy" id="747525"/>
    <lineage>
        <taxon>Eukaryota</taxon>
        <taxon>Fungi</taxon>
        <taxon>Dikarya</taxon>
        <taxon>Basidiomycota</taxon>
        <taxon>Agaricomycotina</taxon>
        <taxon>Agaricomycetes</taxon>
        <taxon>Russulales</taxon>
        <taxon>Bondarzewiaceae</taxon>
        <taxon>Heterobasidion</taxon>
        <taxon>Heterobasidion annosum species complex</taxon>
    </lineage>
</organism>
<dbReference type="InParanoid" id="W4KKZ3"/>
<evidence type="ECO:0000313" key="9">
    <source>
        <dbReference type="EMBL" id="ETW85736.1"/>
    </source>
</evidence>
<dbReference type="GO" id="GO:0016020">
    <property type="term" value="C:membrane"/>
    <property type="evidence" value="ECO:0007669"/>
    <property type="project" value="UniProtKB-SubCell"/>
</dbReference>
<dbReference type="RefSeq" id="XP_009542566.1">
    <property type="nucleotide sequence ID" value="XM_009544271.1"/>
</dbReference>
<dbReference type="GeneID" id="20667350"/>
<dbReference type="Pfam" id="PF07690">
    <property type="entry name" value="MFS_1"/>
    <property type="match status" value="1"/>
</dbReference>
<feature type="transmembrane region" description="Helical" evidence="7">
    <location>
        <begin position="157"/>
        <end position="179"/>
    </location>
</feature>
<dbReference type="SUPFAM" id="SSF103473">
    <property type="entry name" value="MFS general substrate transporter"/>
    <property type="match status" value="1"/>
</dbReference>
<dbReference type="PANTHER" id="PTHR23504:SF15">
    <property type="entry name" value="MAJOR FACILITATOR SUPERFAMILY (MFS) PROFILE DOMAIN-CONTAINING PROTEIN"/>
    <property type="match status" value="1"/>
</dbReference>
<dbReference type="CDD" id="cd17330">
    <property type="entry name" value="MFS_SLC46_TetA_like"/>
    <property type="match status" value="1"/>
</dbReference>
<comment type="subcellular location">
    <subcellularLocation>
        <location evidence="1">Membrane</location>
        <topology evidence="1">Multi-pass membrane protein</topology>
    </subcellularLocation>
</comment>
<protein>
    <submittedName>
        <fullName evidence="9">Major facilitator superfamily</fullName>
    </submittedName>
</protein>
<evidence type="ECO:0000313" key="10">
    <source>
        <dbReference type="Proteomes" id="UP000030671"/>
    </source>
</evidence>
<dbReference type="AlphaFoldDB" id="W4KKZ3"/>
<feature type="transmembrane region" description="Helical" evidence="7">
    <location>
        <begin position="133"/>
        <end position="151"/>
    </location>
</feature>